<gene>
    <name evidence="23" type="ordered locus">Ndas_3133</name>
</gene>
<evidence type="ECO:0000313" key="23">
    <source>
        <dbReference type="EMBL" id="ADH68542.1"/>
    </source>
</evidence>
<feature type="compositionally biased region" description="Polar residues" evidence="20">
    <location>
        <begin position="1"/>
        <end position="12"/>
    </location>
</feature>
<evidence type="ECO:0000256" key="6">
    <source>
        <dbReference type="ARBA" id="ARBA00022475"/>
    </source>
</evidence>
<dbReference type="InterPro" id="IPR045603">
    <property type="entry name" value="QcrA_N"/>
</dbReference>
<keyword evidence="15" id="KW-0411">Iron-sulfur</keyword>
<evidence type="ECO:0000256" key="13">
    <source>
        <dbReference type="ARBA" id="ARBA00023002"/>
    </source>
</evidence>
<dbReference type="InterPro" id="IPR014349">
    <property type="entry name" value="Rieske_Fe-S_prot"/>
</dbReference>
<feature type="transmembrane region" description="Helical" evidence="21">
    <location>
        <begin position="95"/>
        <end position="114"/>
    </location>
</feature>
<evidence type="ECO:0000256" key="15">
    <source>
        <dbReference type="ARBA" id="ARBA00023014"/>
    </source>
</evidence>
<dbReference type="Pfam" id="PF00355">
    <property type="entry name" value="Rieske"/>
    <property type="match status" value="1"/>
</dbReference>
<feature type="transmembrane region" description="Helical" evidence="21">
    <location>
        <begin position="126"/>
        <end position="150"/>
    </location>
</feature>
<dbReference type="SUPFAM" id="SSF50022">
    <property type="entry name" value="ISP domain"/>
    <property type="match status" value="1"/>
</dbReference>
<dbReference type="GO" id="GO:0004497">
    <property type="term" value="F:monooxygenase activity"/>
    <property type="evidence" value="ECO:0007669"/>
    <property type="project" value="UniProtKB-ARBA"/>
</dbReference>
<evidence type="ECO:0000256" key="4">
    <source>
        <dbReference type="ARBA" id="ARBA00015816"/>
    </source>
</evidence>
<evidence type="ECO:0000256" key="17">
    <source>
        <dbReference type="ARBA" id="ARBA00023157"/>
    </source>
</evidence>
<comment type="similarity">
    <text evidence="3">Belongs to the Rieske iron-sulfur protein family.</text>
</comment>
<dbReference type="RefSeq" id="WP_013154149.1">
    <property type="nucleotide sequence ID" value="NC_014210.1"/>
</dbReference>
<organism evidence="23 24">
    <name type="scientific">Nocardiopsis dassonvillei (strain ATCC 23218 / DSM 43111 / CIP 107115 / JCM 7437 / KCTC 9190 / NBRC 14626 / NCTC 10488 / NRRL B-5397 / IMRU 509)</name>
    <name type="common">Actinomadura dassonvillei</name>
    <dbReference type="NCBI Taxonomy" id="446468"/>
    <lineage>
        <taxon>Bacteria</taxon>
        <taxon>Bacillati</taxon>
        <taxon>Actinomycetota</taxon>
        <taxon>Actinomycetes</taxon>
        <taxon>Streptosporangiales</taxon>
        <taxon>Nocardiopsidaceae</taxon>
        <taxon>Nocardiopsis</taxon>
    </lineage>
</organism>
<dbReference type="GeneID" id="91485687"/>
<evidence type="ECO:0000256" key="7">
    <source>
        <dbReference type="ARBA" id="ARBA00022660"/>
    </source>
</evidence>
<dbReference type="Proteomes" id="UP000002219">
    <property type="component" value="Chromosome 1"/>
</dbReference>
<dbReference type="EMBL" id="CP002040">
    <property type="protein sequence ID" value="ADH68542.1"/>
    <property type="molecule type" value="Genomic_DNA"/>
</dbReference>
<dbReference type="PROSITE" id="PS51296">
    <property type="entry name" value="RIESKE"/>
    <property type="match status" value="1"/>
</dbReference>
<feature type="compositionally biased region" description="Basic and acidic residues" evidence="20">
    <location>
        <begin position="76"/>
        <end position="86"/>
    </location>
</feature>
<evidence type="ECO:0000256" key="11">
    <source>
        <dbReference type="ARBA" id="ARBA00022982"/>
    </source>
</evidence>
<keyword evidence="5" id="KW-0813">Transport</keyword>
<dbReference type="Pfam" id="PF19297">
    <property type="entry name" value="QcrA_N"/>
    <property type="match status" value="1"/>
</dbReference>
<evidence type="ECO:0000259" key="22">
    <source>
        <dbReference type="PROSITE" id="PS51296"/>
    </source>
</evidence>
<evidence type="ECO:0000256" key="19">
    <source>
        <dbReference type="ARBA" id="ARBA00032409"/>
    </source>
</evidence>
<accession>D7B285</accession>
<dbReference type="Gene3D" id="2.102.10.10">
    <property type="entry name" value="Rieske [2Fe-2S] iron-sulphur domain"/>
    <property type="match status" value="1"/>
</dbReference>
<feature type="transmembrane region" description="Helical" evidence="21">
    <location>
        <begin position="199"/>
        <end position="216"/>
    </location>
</feature>
<keyword evidence="8 21" id="KW-0812">Transmembrane</keyword>
<evidence type="ECO:0000256" key="18">
    <source>
        <dbReference type="ARBA" id="ARBA00029586"/>
    </source>
</evidence>
<dbReference type="HOGENOM" id="CLU_050668_0_0_11"/>
<keyword evidence="17" id="KW-1015">Disulfide bond</keyword>
<evidence type="ECO:0000256" key="5">
    <source>
        <dbReference type="ARBA" id="ARBA00022448"/>
    </source>
</evidence>
<dbReference type="InterPro" id="IPR036922">
    <property type="entry name" value="Rieske_2Fe-2S_sf"/>
</dbReference>
<evidence type="ECO:0000256" key="9">
    <source>
        <dbReference type="ARBA" id="ARBA00022714"/>
    </source>
</evidence>
<keyword evidence="11" id="KW-0249">Electron transport</keyword>
<dbReference type="OrthoDB" id="9802613at2"/>
<name>D7B285_NOCDD</name>
<evidence type="ECO:0000256" key="3">
    <source>
        <dbReference type="ARBA" id="ARBA00010651"/>
    </source>
</evidence>
<keyword evidence="12 21" id="KW-1133">Transmembrane helix</keyword>
<comment type="function">
    <text evidence="1">Iron-sulfur subunit of the cytochrome bc1 complex, an essential component of the respiratory electron transport chain required for ATP synthesis. The bc1 complex catalyzes the oxidation of menaquinol and the reduction of cytochrome c in the respiratory chain. The bc1 complex operates through a Q-cycle mechanism that couples electron transfer to generation of the proton gradient that drives ATP synthesis.</text>
</comment>
<evidence type="ECO:0000256" key="8">
    <source>
        <dbReference type="ARBA" id="ARBA00022692"/>
    </source>
</evidence>
<evidence type="ECO:0000313" key="24">
    <source>
        <dbReference type="Proteomes" id="UP000002219"/>
    </source>
</evidence>
<evidence type="ECO:0000256" key="14">
    <source>
        <dbReference type="ARBA" id="ARBA00023004"/>
    </source>
</evidence>
<keyword evidence="9" id="KW-0001">2Fe-2S</keyword>
<keyword evidence="6" id="KW-1003">Cell membrane</keyword>
<sequence length="399" mass="43406">MTENNSNDSSGGEATPERVVGTPKTNGTHSERVSATPTTGGTEPERVVGTPKTANPLVSGATEAPADGHTGPYKASETHARPEEMQRRGEKLASVWFVIAFLGGIGFLVAYFLFSSSAIADPQIAQYSNMLLGGTLTLAMFGIGAGMTVWARQVMPHYEVASPYDELPSDEKEKGSFSAFFMQGADESGFTKRPLMRRTLILAMLPLGLAPIVLLRDTGPVPGDLMKKTMWEHGRRIVVEGSGRPLRPEDFENDPNAMVSALPAADDDHHHLSLTDQAKTVIILIKIPEEDWQERMTEEIEGTDGQTRLNWTHNGIVAYSKICTHVGCPAALYERTTHRILCPCHQSTFDASNAAEVVFGPAHRPLPQLPIGVDDEGYLIATGDFDEPTGPTFWEYAKD</sequence>
<evidence type="ECO:0000256" key="12">
    <source>
        <dbReference type="ARBA" id="ARBA00022989"/>
    </source>
</evidence>
<dbReference type="InterPro" id="IPR017941">
    <property type="entry name" value="Rieske_2Fe-2S"/>
</dbReference>
<feature type="compositionally biased region" description="Polar residues" evidence="20">
    <location>
        <begin position="23"/>
        <end position="41"/>
    </location>
</feature>
<dbReference type="STRING" id="446468.Ndas_3133"/>
<dbReference type="GO" id="GO:0046872">
    <property type="term" value="F:metal ion binding"/>
    <property type="evidence" value="ECO:0007669"/>
    <property type="project" value="UniProtKB-KW"/>
</dbReference>
<keyword evidence="16 21" id="KW-0472">Membrane</keyword>
<dbReference type="CDD" id="cd03467">
    <property type="entry name" value="Rieske"/>
    <property type="match status" value="1"/>
</dbReference>
<keyword evidence="7" id="KW-0679">Respiratory chain</keyword>
<reference evidence="23 24" key="1">
    <citation type="journal article" date="2010" name="Stand. Genomic Sci.">
        <title>Complete genome sequence of Nocardiopsis dassonvillei type strain (IMRU 509).</title>
        <authorList>
            <person name="Sun H."/>
            <person name="Lapidus A."/>
            <person name="Nolan M."/>
            <person name="Lucas S."/>
            <person name="Del Rio T.G."/>
            <person name="Tice H."/>
            <person name="Cheng J.F."/>
            <person name="Tapia R."/>
            <person name="Han C."/>
            <person name="Goodwin L."/>
            <person name="Pitluck S."/>
            <person name="Pagani I."/>
            <person name="Ivanova N."/>
            <person name="Mavromatis K."/>
            <person name="Mikhailova N."/>
            <person name="Pati A."/>
            <person name="Chen A."/>
            <person name="Palaniappan K."/>
            <person name="Land M."/>
            <person name="Hauser L."/>
            <person name="Chang Y.J."/>
            <person name="Jeffries C.D."/>
            <person name="Djao O.D."/>
            <person name="Rohde M."/>
            <person name="Sikorski J."/>
            <person name="Goker M."/>
            <person name="Woyke T."/>
            <person name="Bristow J."/>
            <person name="Eisen J.A."/>
            <person name="Markowitz V."/>
            <person name="Hugenholtz P."/>
            <person name="Kyrpides N.C."/>
            <person name="Klenk H.P."/>
        </authorList>
    </citation>
    <scope>NUCLEOTIDE SEQUENCE [LARGE SCALE GENOMIC DNA]</scope>
    <source>
        <strain evidence="24">ATCC 23218 / DSM 43111 / CIP 107115 / JCM 7437 / KCTC 9190 / NBRC 14626 / NCTC 10488 / NRRL B-5397 / IMRU 509</strain>
    </source>
</reference>
<feature type="region of interest" description="Disordered" evidence="20">
    <location>
        <begin position="1"/>
        <end position="86"/>
    </location>
</feature>
<comment type="subcellular location">
    <subcellularLocation>
        <location evidence="2">Cell membrane</location>
        <topology evidence="2">Multi-pass membrane protein</topology>
    </subcellularLocation>
</comment>
<keyword evidence="13" id="KW-0560">Oxidoreductase</keyword>
<keyword evidence="24" id="KW-1185">Reference proteome</keyword>
<dbReference type="GO" id="GO:0016705">
    <property type="term" value="F:oxidoreductase activity, acting on paired donors, with incorporation or reduction of molecular oxygen"/>
    <property type="evidence" value="ECO:0007669"/>
    <property type="project" value="UniProtKB-ARBA"/>
</dbReference>
<proteinExistence type="inferred from homology"/>
<dbReference type="AlphaFoldDB" id="D7B285"/>
<dbReference type="GO" id="GO:0005886">
    <property type="term" value="C:plasma membrane"/>
    <property type="evidence" value="ECO:0007669"/>
    <property type="project" value="UniProtKB-SubCell"/>
</dbReference>
<feature type="domain" description="Rieske" evidence="22">
    <location>
        <begin position="292"/>
        <end position="380"/>
    </location>
</feature>
<keyword evidence="14" id="KW-0408">Iron</keyword>
<dbReference type="PANTHER" id="PTHR10134">
    <property type="entry name" value="CYTOCHROME B-C1 COMPLEX SUBUNIT RIESKE, MITOCHONDRIAL"/>
    <property type="match status" value="1"/>
</dbReference>
<dbReference type="GO" id="GO:0051537">
    <property type="term" value="F:2 iron, 2 sulfur cluster binding"/>
    <property type="evidence" value="ECO:0007669"/>
    <property type="project" value="UniProtKB-KW"/>
</dbReference>
<evidence type="ECO:0000256" key="20">
    <source>
        <dbReference type="SAM" id="MobiDB-lite"/>
    </source>
</evidence>
<keyword evidence="10" id="KW-0479">Metal-binding</keyword>
<dbReference type="KEGG" id="nda:Ndas_3133"/>
<dbReference type="eggNOG" id="COG0723">
    <property type="taxonomic scope" value="Bacteria"/>
</dbReference>
<protein>
    <recommendedName>
        <fullName evidence="4">Cytochrome bc1 complex Rieske iron-sulfur subunit</fullName>
    </recommendedName>
    <alternativeName>
        <fullName evidence="18">Cytochrome bc1 reductase complex subunit QcrA</fullName>
    </alternativeName>
    <alternativeName>
        <fullName evidence="19">Rieske iron-sulfur protein</fullName>
    </alternativeName>
</protein>
<evidence type="ECO:0000256" key="2">
    <source>
        <dbReference type="ARBA" id="ARBA00004651"/>
    </source>
</evidence>
<evidence type="ECO:0000256" key="1">
    <source>
        <dbReference type="ARBA" id="ARBA00002494"/>
    </source>
</evidence>
<evidence type="ECO:0000256" key="16">
    <source>
        <dbReference type="ARBA" id="ARBA00023136"/>
    </source>
</evidence>
<evidence type="ECO:0000256" key="21">
    <source>
        <dbReference type="SAM" id="Phobius"/>
    </source>
</evidence>
<evidence type="ECO:0000256" key="10">
    <source>
        <dbReference type="ARBA" id="ARBA00022723"/>
    </source>
</evidence>